<name>D3F8V6_CONWI</name>
<accession>D3F8V6</accession>
<evidence type="ECO:0000313" key="1">
    <source>
        <dbReference type="EMBL" id="ADB52951.1"/>
    </source>
</evidence>
<dbReference type="KEGG" id="cwo:Cwoe_4538"/>
<evidence type="ECO:0000313" key="2">
    <source>
        <dbReference type="Proteomes" id="UP000008229"/>
    </source>
</evidence>
<dbReference type="STRING" id="469383.Cwoe_4538"/>
<proteinExistence type="predicted"/>
<gene>
    <name evidence="1" type="ordered locus">Cwoe_4538</name>
</gene>
<dbReference type="RefSeq" id="WP_012936002.1">
    <property type="nucleotide sequence ID" value="NC_013739.1"/>
</dbReference>
<reference evidence="2" key="2">
    <citation type="submission" date="2010-01" db="EMBL/GenBank/DDBJ databases">
        <title>The complete genome of Conexibacter woesei DSM 14684.</title>
        <authorList>
            <consortium name="US DOE Joint Genome Institute (JGI-PGF)"/>
            <person name="Lucas S."/>
            <person name="Copeland A."/>
            <person name="Lapidus A."/>
            <person name="Glavina del Rio T."/>
            <person name="Dalin E."/>
            <person name="Tice H."/>
            <person name="Bruce D."/>
            <person name="Goodwin L."/>
            <person name="Pitluck S."/>
            <person name="Kyrpides N."/>
            <person name="Mavromatis K."/>
            <person name="Ivanova N."/>
            <person name="Mikhailova N."/>
            <person name="Chertkov O."/>
            <person name="Brettin T."/>
            <person name="Detter J.C."/>
            <person name="Han C."/>
            <person name="Larimer F."/>
            <person name="Land M."/>
            <person name="Hauser L."/>
            <person name="Markowitz V."/>
            <person name="Cheng J.-F."/>
            <person name="Hugenholtz P."/>
            <person name="Woyke T."/>
            <person name="Wu D."/>
            <person name="Pukall R."/>
            <person name="Steenblock K."/>
            <person name="Schneider S."/>
            <person name="Klenk H.-P."/>
            <person name="Eisen J.A."/>
        </authorList>
    </citation>
    <scope>NUCLEOTIDE SEQUENCE [LARGE SCALE GENOMIC DNA]</scope>
    <source>
        <strain evidence="2">DSM 14684 / CIP 108061 / JCM 11494 / NBRC 100937 / ID131577</strain>
    </source>
</reference>
<dbReference type="EMBL" id="CP001854">
    <property type="protein sequence ID" value="ADB52951.1"/>
    <property type="molecule type" value="Genomic_DNA"/>
</dbReference>
<organism evidence="1 2">
    <name type="scientific">Conexibacter woesei (strain DSM 14684 / CCUG 47730 / CIP 108061 / JCM 11494 / NBRC 100937 / ID131577)</name>
    <dbReference type="NCBI Taxonomy" id="469383"/>
    <lineage>
        <taxon>Bacteria</taxon>
        <taxon>Bacillati</taxon>
        <taxon>Actinomycetota</taxon>
        <taxon>Thermoleophilia</taxon>
        <taxon>Solirubrobacterales</taxon>
        <taxon>Conexibacteraceae</taxon>
        <taxon>Conexibacter</taxon>
    </lineage>
</organism>
<dbReference type="AlphaFoldDB" id="D3F8V6"/>
<sequence>MSGALAHARGLFVAAPARPAATTPLTGRPQVAVLCSPARAQAAAASVALALAAACSTPFSLACAVGTGAPAPASLAPGARRAVVRLRQRGEHATAVGRVVWLTAEPPAGAAGDVDAGRSAGGRSDAAGTLAGASRALGRAAGAVAAPAVLAVPFARTAAIDRVLGWCDAIVVVRDAETPTALAELVLGSIEELRRPVVAMDAPARIAARAATAGLRAPAVAVDAVARLYEAGSLR</sequence>
<dbReference type="HOGENOM" id="CLU_1178623_0_0_11"/>
<protein>
    <submittedName>
        <fullName evidence="1">Uncharacterized protein</fullName>
    </submittedName>
</protein>
<reference evidence="1 2" key="1">
    <citation type="journal article" date="2010" name="Stand. Genomic Sci.">
        <title>Complete genome sequence of Conexibacter woesei type strain (ID131577).</title>
        <authorList>
            <person name="Pukall R."/>
            <person name="Lapidus A."/>
            <person name="Glavina Del Rio T."/>
            <person name="Copeland A."/>
            <person name="Tice H."/>
            <person name="Cheng J.-F."/>
            <person name="Lucas S."/>
            <person name="Chen F."/>
            <person name="Nolan M."/>
            <person name="Bruce D."/>
            <person name="Goodwin L."/>
            <person name="Pitluck S."/>
            <person name="Mavromatis K."/>
            <person name="Ivanova N."/>
            <person name="Ovchinnikova G."/>
            <person name="Pati A."/>
            <person name="Chen A."/>
            <person name="Palaniappan K."/>
            <person name="Land M."/>
            <person name="Hauser L."/>
            <person name="Chang Y.-J."/>
            <person name="Jeffries C.D."/>
            <person name="Chain P."/>
            <person name="Meincke L."/>
            <person name="Sims D."/>
            <person name="Brettin T."/>
            <person name="Detter J.C."/>
            <person name="Rohde M."/>
            <person name="Goeker M."/>
            <person name="Bristow J."/>
            <person name="Eisen J.A."/>
            <person name="Markowitz V."/>
            <person name="Kyrpides N.C."/>
            <person name="Klenk H.-P."/>
            <person name="Hugenholtz P."/>
        </authorList>
    </citation>
    <scope>NUCLEOTIDE SEQUENCE [LARGE SCALE GENOMIC DNA]</scope>
    <source>
        <strain evidence="2">DSM 14684 / CIP 108061 / JCM 11494 / NBRC 100937 / ID131577</strain>
    </source>
</reference>
<dbReference type="Proteomes" id="UP000008229">
    <property type="component" value="Chromosome"/>
</dbReference>
<keyword evidence="2" id="KW-1185">Reference proteome</keyword>